<comment type="caution">
    <text evidence="2">The sequence shown here is derived from an EMBL/GenBank/DDBJ whole genome shotgun (WGS) entry which is preliminary data.</text>
</comment>
<dbReference type="AlphaFoldDB" id="A0A8J6XKK5"/>
<evidence type="ECO:0000313" key="2">
    <source>
        <dbReference type="EMBL" id="MBD2772551.1"/>
    </source>
</evidence>
<dbReference type="Pfam" id="PF12770">
    <property type="entry name" value="CHAT"/>
    <property type="match status" value="2"/>
</dbReference>
<evidence type="ECO:0000313" key="3">
    <source>
        <dbReference type="Proteomes" id="UP000629098"/>
    </source>
</evidence>
<accession>A0A8J6XKK5</accession>
<dbReference type="InterPro" id="IPR024983">
    <property type="entry name" value="CHAT_dom"/>
</dbReference>
<gene>
    <name evidence="2" type="ORF">ICL16_10805</name>
</gene>
<protein>
    <submittedName>
        <fullName evidence="2">CHAT domain-containing protein</fullName>
    </submittedName>
</protein>
<reference evidence="2" key="1">
    <citation type="submission" date="2020-09" db="EMBL/GenBank/DDBJ databases">
        <title>Iningainema tapete sp. nov. (Scytonemataceae, Cyanobacteria) from greenhouses in central Florida (USA) produces two types of nodularin with biosynthetic potential for microcystin-LR and anabaenopeptins.</title>
        <authorList>
            <person name="Berthold D.E."/>
            <person name="Lefler F.W."/>
            <person name="Huang I.-S."/>
            <person name="Abdulla H."/>
            <person name="Zimba P.V."/>
            <person name="Laughinghouse H.D. IV."/>
        </authorList>
    </citation>
    <scope>NUCLEOTIDE SEQUENCE</scope>
    <source>
        <strain evidence="2">BLCCT55</strain>
    </source>
</reference>
<organism evidence="2 3">
    <name type="scientific">Iningainema tapete BLCC-T55</name>
    <dbReference type="NCBI Taxonomy" id="2748662"/>
    <lineage>
        <taxon>Bacteria</taxon>
        <taxon>Bacillati</taxon>
        <taxon>Cyanobacteriota</taxon>
        <taxon>Cyanophyceae</taxon>
        <taxon>Nostocales</taxon>
        <taxon>Scytonemataceae</taxon>
        <taxon>Iningainema tapete</taxon>
    </lineage>
</organism>
<dbReference type="EMBL" id="JACXAE010000040">
    <property type="protein sequence ID" value="MBD2772551.1"/>
    <property type="molecule type" value="Genomic_DNA"/>
</dbReference>
<feature type="domain" description="CHAT" evidence="1">
    <location>
        <begin position="27"/>
        <end position="156"/>
    </location>
</feature>
<keyword evidence="3" id="KW-1185">Reference proteome</keyword>
<proteinExistence type="predicted"/>
<feature type="domain" description="CHAT" evidence="1">
    <location>
        <begin position="212"/>
        <end position="320"/>
    </location>
</feature>
<dbReference type="SUPFAM" id="SSF48452">
    <property type="entry name" value="TPR-like"/>
    <property type="match status" value="1"/>
</dbReference>
<dbReference type="InterPro" id="IPR011990">
    <property type="entry name" value="TPR-like_helical_dom_sf"/>
</dbReference>
<dbReference type="Gene3D" id="1.25.40.10">
    <property type="entry name" value="Tetratricopeptide repeat domain"/>
    <property type="match status" value="1"/>
</dbReference>
<dbReference type="Proteomes" id="UP000629098">
    <property type="component" value="Unassembled WGS sequence"/>
</dbReference>
<evidence type="ECO:0000259" key="1">
    <source>
        <dbReference type="Pfam" id="PF12770"/>
    </source>
</evidence>
<sequence>MPMSHSACVKTILILAAIPHGLRLDKEIRSIEEAIRRAAKRDLFKITLKTAVRPQDIRHAIAEEQPQIVHFCGHGLEDGSLMLEDDGGENKPVPVSGLASLFQLHADYVECVLLNACHSAKLAIAISEYINYAIGMNQPIGDKAAIAFAQGFYDGLGYATSDNLDVFQRAFEEGKVAIQLEHLSESQIPVINTKTKDKPLGKRPTTESSEHKKIILFVAVHPVDTMSSRLDEEVQEIENALKRTKQREQFKLEVLRPVRLRDIRDALLEHAPQIVHFSGHGIKTEGFAIADDVGEIKLVTTDELKKLFRNFSTIECVVLNVGFSERQSNAIVQHINYVIYLSQAIGHKTAIEFTKAFYARLGAERSIEDSYNYGCDSINSYQNVSKNFIPVIKKKTKPENLTDYFIKATEIIISQDGRNHDQLSQPGRDSLEQCRLRLRLLEEEAFDIENYIFQLLNNFERDIKARIEKYKNHINNIKIDDFTVKFRQELSIFQNYIGFGEEAIDKTDTRIGDKIISIIYAEVAEDLLCQEQLSLAEVFLKEAAKFDEYNVLAYQGLASIYFEEEKYTKALVELKEVKKILLVKLKEAKENFEKEEILEDIKKIDLFINRIPISSRIIHLIGTVLQMFVT</sequence>
<name>A0A8J6XKK5_9CYAN</name>